<comment type="caution">
    <text evidence="6">The sequence shown here is derived from an EMBL/GenBank/DDBJ whole genome shotgun (WGS) entry which is preliminary data.</text>
</comment>
<evidence type="ECO:0000313" key="7">
    <source>
        <dbReference type="Proteomes" id="UP001168640"/>
    </source>
</evidence>
<comment type="similarity">
    <text evidence="1 4">Belongs to the N-Me-Phe pilin family.</text>
</comment>
<dbReference type="Proteomes" id="UP001168640">
    <property type="component" value="Unassembled WGS sequence"/>
</dbReference>
<feature type="transmembrane region" description="Helical" evidence="5">
    <location>
        <begin position="12"/>
        <end position="34"/>
    </location>
</feature>
<name>A0ABT8VWM9_9GAMM</name>
<evidence type="ECO:0000256" key="2">
    <source>
        <dbReference type="ARBA" id="ARBA00022481"/>
    </source>
</evidence>
<organism evidence="6 7">
    <name type="scientific">Marinobacter suaedae</name>
    <dbReference type="NCBI Taxonomy" id="3057675"/>
    <lineage>
        <taxon>Bacteria</taxon>
        <taxon>Pseudomonadati</taxon>
        <taxon>Pseudomonadota</taxon>
        <taxon>Gammaproteobacteria</taxon>
        <taxon>Pseudomonadales</taxon>
        <taxon>Marinobacteraceae</taxon>
        <taxon>Marinobacter</taxon>
    </lineage>
</organism>
<dbReference type="PROSITE" id="PS00409">
    <property type="entry name" value="PROKAR_NTER_METHYL"/>
    <property type="match status" value="1"/>
</dbReference>
<dbReference type="PANTHER" id="PTHR30093">
    <property type="entry name" value="GENERAL SECRETION PATHWAY PROTEIN G"/>
    <property type="match status" value="1"/>
</dbReference>
<gene>
    <name evidence="6" type="ORF">QVZ43_01320</name>
</gene>
<evidence type="ECO:0000256" key="4">
    <source>
        <dbReference type="RuleBase" id="RU000389"/>
    </source>
</evidence>
<evidence type="ECO:0000313" key="6">
    <source>
        <dbReference type="EMBL" id="MDO3720338.1"/>
    </source>
</evidence>
<dbReference type="NCBIfam" id="TIGR02532">
    <property type="entry name" value="IV_pilin_GFxxxE"/>
    <property type="match status" value="1"/>
</dbReference>
<dbReference type="SUPFAM" id="SSF54523">
    <property type="entry name" value="Pili subunits"/>
    <property type="match status" value="1"/>
</dbReference>
<dbReference type="Gene3D" id="3.30.700.10">
    <property type="entry name" value="Glycoprotein, Type 4 Pilin"/>
    <property type="match status" value="1"/>
</dbReference>
<proteinExistence type="inferred from homology"/>
<keyword evidence="4" id="KW-0281">Fimbrium</keyword>
<dbReference type="InterPro" id="IPR001082">
    <property type="entry name" value="Pilin"/>
</dbReference>
<keyword evidence="5" id="KW-1133">Transmembrane helix</keyword>
<dbReference type="Pfam" id="PF00114">
    <property type="entry name" value="Pilin"/>
    <property type="match status" value="1"/>
</dbReference>
<dbReference type="Pfam" id="PF07963">
    <property type="entry name" value="N_methyl"/>
    <property type="match status" value="1"/>
</dbReference>
<dbReference type="EMBL" id="JAUMIS010000001">
    <property type="protein sequence ID" value="MDO3720338.1"/>
    <property type="molecule type" value="Genomic_DNA"/>
</dbReference>
<evidence type="ECO:0000256" key="5">
    <source>
        <dbReference type="SAM" id="Phobius"/>
    </source>
</evidence>
<keyword evidence="5" id="KW-0812">Transmembrane</keyword>
<keyword evidence="5" id="KW-0472">Membrane</keyword>
<sequence>MKNMQTNQKGFTLIELMIVVAIIGILAAVAIPAYQDYTIRAKVSELLGIAAATKTPVYEGYATSGEMPAAGSSVVTDAIANFDASDYAGTTATTYAVTGADNEIGTFVVTLENLGVGADGETLTLVYTGAATGLTFTCNTGSLPDKYLPTSCK</sequence>
<keyword evidence="7" id="KW-1185">Reference proteome</keyword>
<accession>A0ABT8VWM9</accession>
<dbReference type="InterPro" id="IPR045584">
    <property type="entry name" value="Pilin-like"/>
</dbReference>
<protein>
    <recommendedName>
        <fullName evidence="3">Pilin</fullName>
    </recommendedName>
</protein>
<keyword evidence="2" id="KW-0488">Methylation</keyword>
<evidence type="ECO:0000256" key="3">
    <source>
        <dbReference type="ARBA" id="ARBA00029638"/>
    </source>
</evidence>
<evidence type="ECO:0000256" key="1">
    <source>
        <dbReference type="ARBA" id="ARBA00005233"/>
    </source>
</evidence>
<dbReference type="PANTHER" id="PTHR30093:SF34">
    <property type="entry name" value="PREPILIN PEPTIDASE-DEPENDENT PROTEIN D"/>
    <property type="match status" value="1"/>
</dbReference>
<dbReference type="InterPro" id="IPR012902">
    <property type="entry name" value="N_methyl_site"/>
</dbReference>
<reference evidence="6" key="1">
    <citation type="submission" date="2023-07" db="EMBL/GenBank/DDBJ databases">
        <title>Marinobacter sp. chi1 genome sequencing and assembly.</title>
        <authorList>
            <person name="Park S."/>
        </authorList>
    </citation>
    <scope>NUCLEOTIDE SEQUENCE</scope>
    <source>
        <strain evidence="6">Chi1</strain>
    </source>
</reference>